<dbReference type="InterPro" id="IPR035418">
    <property type="entry name" value="AraC-bd_2"/>
</dbReference>
<dbReference type="Pfam" id="PF14525">
    <property type="entry name" value="AraC_binding_2"/>
    <property type="match status" value="1"/>
</dbReference>
<name>A0A4R1GQN7_9GAMM</name>
<dbReference type="InterPro" id="IPR009057">
    <property type="entry name" value="Homeodomain-like_sf"/>
</dbReference>
<dbReference type="InterPro" id="IPR050204">
    <property type="entry name" value="AraC_XylS_family_regulators"/>
</dbReference>
<sequence length="314" mass="35255">MSALFDVYNVKEEERYDYWHELIFRYFCRVETQQLSENFLDASLVWNQLGCLGLSEIRCEAVRYERSSGTLQSAPNEDFLVSLMLEGEANMSQAGRRTRQKPGDIVFYDSARGFVYEFTKPYHAIVLRIPRRSLLSRFPGAENLTSVAMSSEADMGALVRSMMLSAASVDVPKDSSAASRVGASIVDVLSAAIETQMAGLDVMDDRHASLLQRAKNYIRANIDDPDLNVEAVANAVAVSPRTLNRLFASEGTPVMRWLWKERLEQSRSILSEGRATQVTEVALNLGFKSVSHFSRTFKDTYGVTPNMILRARSH</sequence>
<evidence type="ECO:0000256" key="3">
    <source>
        <dbReference type="ARBA" id="ARBA00023163"/>
    </source>
</evidence>
<dbReference type="InterPro" id="IPR020449">
    <property type="entry name" value="Tscrpt_reg_AraC-type_HTH"/>
</dbReference>
<keyword evidence="1" id="KW-0805">Transcription regulation</keyword>
<comment type="caution">
    <text evidence="5">The sequence shown here is derived from an EMBL/GenBank/DDBJ whole genome shotgun (WGS) entry which is preliminary data.</text>
</comment>
<keyword evidence="2" id="KW-0238">DNA-binding</keyword>
<dbReference type="GO" id="GO:0003700">
    <property type="term" value="F:DNA-binding transcription factor activity"/>
    <property type="evidence" value="ECO:0007669"/>
    <property type="project" value="InterPro"/>
</dbReference>
<dbReference type="InterPro" id="IPR018062">
    <property type="entry name" value="HTH_AraC-typ_CS"/>
</dbReference>
<dbReference type="PANTHER" id="PTHR46796:SF6">
    <property type="entry name" value="ARAC SUBFAMILY"/>
    <property type="match status" value="1"/>
</dbReference>
<proteinExistence type="predicted"/>
<dbReference type="Gene3D" id="1.10.10.60">
    <property type="entry name" value="Homeodomain-like"/>
    <property type="match status" value="1"/>
</dbReference>
<reference evidence="5 6" key="1">
    <citation type="submission" date="2019-03" db="EMBL/GenBank/DDBJ databases">
        <title>Genomic Encyclopedia of Archaeal and Bacterial Type Strains, Phase II (KMG-II): from individual species to whole genera.</title>
        <authorList>
            <person name="Goeker M."/>
        </authorList>
    </citation>
    <scope>NUCLEOTIDE SEQUENCE [LARGE SCALE GENOMIC DNA]</scope>
    <source>
        <strain evidence="5 6">DSM 27697</strain>
    </source>
</reference>
<protein>
    <submittedName>
        <fullName evidence="5">Helix-turn-helix protein</fullName>
    </submittedName>
</protein>
<dbReference type="PROSITE" id="PS00041">
    <property type="entry name" value="HTH_ARAC_FAMILY_1"/>
    <property type="match status" value="1"/>
</dbReference>
<dbReference type="GO" id="GO:0043565">
    <property type="term" value="F:sequence-specific DNA binding"/>
    <property type="evidence" value="ECO:0007669"/>
    <property type="project" value="InterPro"/>
</dbReference>
<evidence type="ECO:0000256" key="2">
    <source>
        <dbReference type="ARBA" id="ARBA00023125"/>
    </source>
</evidence>
<dbReference type="PRINTS" id="PR00032">
    <property type="entry name" value="HTHARAC"/>
</dbReference>
<dbReference type="Pfam" id="PF12833">
    <property type="entry name" value="HTH_18"/>
    <property type="match status" value="1"/>
</dbReference>
<keyword evidence="6" id="KW-1185">Reference proteome</keyword>
<dbReference type="PROSITE" id="PS01124">
    <property type="entry name" value="HTH_ARAC_FAMILY_2"/>
    <property type="match status" value="1"/>
</dbReference>
<gene>
    <name evidence="5" type="ORF">CLV83_1441</name>
</gene>
<organism evidence="5 6">
    <name type="scientific">Marinobacterium mangrovicola</name>
    <dbReference type="NCBI Taxonomy" id="1476959"/>
    <lineage>
        <taxon>Bacteria</taxon>
        <taxon>Pseudomonadati</taxon>
        <taxon>Pseudomonadota</taxon>
        <taxon>Gammaproteobacteria</taxon>
        <taxon>Oceanospirillales</taxon>
        <taxon>Oceanospirillaceae</taxon>
        <taxon>Marinobacterium</taxon>
    </lineage>
</organism>
<dbReference type="OrthoDB" id="5295226at2"/>
<dbReference type="Proteomes" id="UP000294546">
    <property type="component" value="Unassembled WGS sequence"/>
</dbReference>
<dbReference type="SUPFAM" id="SSF46689">
    <property type="entry name" value="Homeodomain-like"/>
    <property type="match status" value="1"/>
</dbReference>
<dbReference type="RefSeq" id="WP_132289471.1">
    <property type="nucleotide sequence ID" value="NZ_SMFU01000007.1"/>
</dbReference>
<evidence type="ECO:0000313" key="5">
    <source>
        <dbReference type="EMBL" id="TCK09335.1"/>
    </source>
</evidence>
<dbReference type="EMBL" id="SMFU01000007">
    <property type="protein sequence ID" value="TCK09335.1"/>
    <property type="molecule type" value="Genomic_DNA"/>
</dbReference>
<feature type="domain" description="HTH araC/xylS-type" evidence="4">
    <location>
        <begin position="212"/>
        <end position="311"/>
    </location>
</feature>
<evidence type="ECO:0000313" key="6">
    <source>
        <dbReference type="Proteomes" id="UP000294546"/>
    </source>
</evidence>
<dbReference type="PANTHER" id="PTHR46796">
    <property type="entry name" value="HTH-TYPE TRANSCRIPTIONAL ACTIVATOR RHAS-RELATED"/>
    <property type="match status" value="1"/>
</dbReference>
<dbReference type="InterPro" id="IPR018060">
    <property type="entry name" value="HTH_AraC"/>
</dbReference>
<dbReference type="SMART" id="SM00342">
    <property type="entry name" value="HTH_ARAC"/>
    <property type="match status" value="1"/>
</dbReference>
<evidence type="ECO:0000259" key="4">
    <source>
        <dbReference type="PROSITE" id="PS01124"/>
    </source>
</evidence>
<evidence type="ECO:0000256" key="1">
    <source>
        <dbReference type="ARBA" id="ARBA00023015"/>
    </source>
</evidence>
<keyword evidence="3" id="KW-0804">Transcription</keyword>
<accession>A0A4R1GQN7</accession>
<dbReference type="AlphaFoldDB" id="A0A4R1GQN7"/>